<organism evidence="11 12">
    <name type="scientific">Aquilegia coerulea</name>
    <name type="common">Rocky mountain columbine</name>
    <dbReference type="NCBI Taxonomy" id="218851"/>
    <lineage>
        <taxon>Eukaryota</taxon>
        <taxon>Viridiplantae</taxon>
        <taxon>Streptophyta</taxon>
        <taxon>Embryophyta</taxon>
        <taxon>Tracheophyta</taxon>
        <taxon>Spermatophyta</taxon>
        <taxon>Magnoliopsida</taxon>
        <taxon>Ranunculales</taxon>
        <taxon>Ranunculaceae</taxon>
        <taxon>Thalictroideae</taxon>
        <taxon>Aquilegia</taxon>
    </lineage>
</organism>
<evidence type="ECO:0000256" key="4">
    <source>
        <dbReference type="ARBA" id="ARBA00023016"/>
    </source>
</evidence>
<dbReference type="GO" id="GO:0005634">
    <property type="term" value="C:nucleus"/>
    <property type="evidence" value="ECO:0007669"/>
    <property type="project" value="UniProtKB-SubCell"/>
</dbReference>
<keyword evidence="12" id="KW-1185">Reference proteome</keyword>
<reference evidence="11 12" key="1">
    <citation type="submission" date="2017-09" db="EMBL/GenBank/DDBJ databases">
        <title>WGS assembly of Aquilegia coerulea Goldsmith.</title>
        <authorList>
            <person name="Hodges S."/>
            <person name="Kramer E."/>
            <person name="Nordborg M."/>
            <person name="Tomkins J."/>
            <person name="Borevitz J."/>
            <person name="Derieg N."/>
            <person name="Yan J."/>
            <person name="Mihaltcheva S."/>
            <person name="Hayes R.D."/>
            <person name="Rokhsar D."/>
        </authorList>
    </citation>
    <scope>NUCLEOTIDE SEQUENCE [LARGE SCALE GENOMIC DNA]</scope>
    <source>
        <strain evidence="12">cv. Goldsmith</strain>
    </source>
</reference>
<evidence type="ECO:0000256" key="2">
    <source>
        <dbReference type="ARBA" id="ARBA00022553"/>
    </source>
</evidence>
<evidence type="ECO:0000259" key="10">
    <source>
        <dbReference type="PROSITE" id="PS00434"/>
    </source>
</evidence>
<evidence type="ECO:0000313" key="12">
    <source>
        <dbReference type="Proteomes" id="UP000230069"/>
    </source>
</evidence>
<dbReference type="InterPro" id="IPR036388">
    <property type="entry name" value="WH-like_DNA-bd_sf"/>
</dbReference>
<dbReference type="STRING" id="218851.A0A2G5DHM0"/>
<evidence type="ECO:0000256" key="7">
    <source>
        <dbReference type="ARBA" id="ARBA00023242"/>
    </source>
</evidence>
<feature type="domain" description="HSF-type DNA-binding" evidence="10">
    <location>
        <begin position="104"/>
        <end position="128"/>
    </location>
</feature>
<evidence type="ECO:0000256" key="5">
    <source>
        <dbReference type="ARBA" id="ARBA00023125"/>
    </source>
</evidence>
<keyword evidence="2" id="KW-0597">Phosphoprotein</keyword>
<feature type="compositionally biased region" description="Low complexity" evidence="9">
    <location>
        <begin position="28"/>
        <end position="41"/>
    </location>
</feature>
<dbReference type="PANTHER" id="PTHR10015">
    <property type="entry name" value="HEAT SHOCK TRANSCRIPTION FACTOR"/>
    <property type="match status" value="1"/>
</dbReference>
<dbReference type="GO" id="GO:0006357">
    <property type="term" value="P:regulation of transcription by RNA polymerase II"/>
    <property type="evidence" value="ECO:0007669"/>
    <property type="project" value="TreeGrafter"/>
</dbReference>
<keyword evidence="7" id="KW-0539">Nucleus</keyword>
<dbReference type="FunFam" id="1.10.10.10:FF:000057">
    <property type="entry name" value="Heat shock transcription factor 1"/>
    <property type="match status" value="1"/>
</dbReference>
<dbReference type="SMART" id="SM00415">
    <property type="entry name" value="HSF"/>
    <property type="match status" value="1"/>
</dbReference>
<dbReference type="PRINTS" id="PR00056">
    <property type="entry name" value="HSFDOMAIN"/>
</dbReference>
<keyword evidence="6" id="KW-0804">Transcription</keyword>
<dbReference type="SUPFAM" id="SSF46785">
    <property type="entry name" value="Winged helix' DNA-binding domain"/>
    <property type="match status" value="1"/>
</dbReference>
<dbReference type="GO" id="GO:0034605">
    <property type="term" value="P:cellular response to heat"/>
    <property type="evidence" value="ECO:0007669"/>
    <property type="project" value="TreeGrafter"/>
</dbReference>
<evidence type="ECO:0000256" key="3">
    <source>
        <dbReference type="ARBA" id="ARBA00023015"/>
    </source>
</evidence>
<sequence>MDCSVIESLIMKEEEEEEEEEGVCVVGTTNTNTTTSSSSSSLHPTSSITKPKPIEGLQIMGPPPFLTKTYEMVEDPSTDSIVSWSKTNNSFVVWDYHKFSIHLLPKYFKHSNFSSFIRQLNTYGFRKVDPDRWEFANEGFLRGQKHLLKTIKRRRHVFKNLRHERNNCVELGQYGLEGEVETLKRDKNVLMVEVVKLRQQQQSSIQEIVSIEERLQGTEKKQQLMIAFLAKALKNRGFVESLVRRNEQKRKLFDGGAAKKQRLPCSVSIENFEKEVMKAESEMETLLSTDDTHTKYSVPNQYGKTATDSINSNNEADLGDVIWEELLNDEMIAAENGDQYDGLVGNQTAVDVEVDDLVAKPPLEWCEDVGDLVEQMGYLGSKQ</sequence>
<dbReference type="Proteomes" id="UP000230069">
    <property type="component" value="Unassembled WGS sequence"/>
</dbReference>
<protein>
    <recommendedName>
        <fullName evidence="10">HSF-type DNA-binding domain-containing protein</fullName>
    </recommendedName>
</protein>
<dbReference type="InterPro" id="IPR000232">
    <property type="entry name" value="HSF_DNA-bd"/>
</dbReference>
<accession>A0A2G5DHM0</accession>
<gene>
    <name evidence="11" type="ORF">AQUCO_02000446v1</name>
</gene>
<dbReference type="GO" id="GO:0003700">
    <property type="term" value="F:DNA-binding transcription factor activity"/>
    <property type="evidence" value="ECO:0007669"/>
    <property type="project" value="InterPro"/>
</dbReference>
<evidence type="ECO:0000313" key="11">
    <source>
        <dbReference type="EMBL" id="PIA42993.1"/>
    </source>
</evidence>
<dbReference type="InterPro" id="IPR036390">
    <property type="entry name" value="WH_DNA-bd_sf"/>
</dbReference>
<dbReference type="InParanoid" id="A0A2G5DHM0"/>
<comment type="similarity">
    <text evidence="8">Belongs to the HSF family.</text>
</comment>
<dbReference type="OrthoDB" id="60033at2759"/>
<comment type="subcellular location">
    <subcellularLocation>
        <location evidence="1">Nucleus</location>
    </subcellularLocation>
</comment>
<name>A0A2G5DHM0_AQUCA</name>
<keyword evidence="3" id="KW-0805">Transcription regulation</keyword>
<dbReference type="EMBL" id="KZ305037">
    <property type="protein sequence ID" value="PIA42993.1"/>
    <property type="molecule type" value="Genomic_DNA"/>
</dbReference>
<keyword evidence="4" id="KW-0346">Stress response</keyword>
<evidence type="ECO:0000256" key="8">
    <source>
        <dbReference type="RuleBase" id="RU004020"/>
    </source>
</evidence>
<feature type="region of interest" description="Disordered" evidence="9">
    <location>
        <begin position="28"/>
        <end position="54"/>
    </location>
</feature>
<dbReference type="PANTHER" id="PTHR10015:SF338">
    <property type="entry name" value="HEAT STRESS TRANSCRIPTION FACTOR A-2"/>
    <property type="match status" value="1"/>
</dbReference>
<dbReference type="PROSITE" id="PS00434">
    <property type="entry name" value="HSF_DOMAIN"/>
    <property type="match status" value="1"/>
</dbReference>
<proteinExistence type="inferred from homology"/>
<dbReference type="GO" id="GO:0000978">
    <property type="term" value="F:RNA polymerase II cis-regulatory region sequence-specific DNA binding"/>
    <property type="evidence" value="ECO:0007669"/>
    <property type="project" value="TreeGrafter"/>
</dbReference>
<dbReference type="AlphaFoldDB" id="A0A2G5DHM0"/>
<dbReference type="Gene3D" id="1.10.10.10">
    <property type="entry name" value="Winged helix-like DNA-binding domain superfamily/Winged helix DNA-binding domain"/>
    <property type="match status" value="1"/>
</dbReference>
<dbReference type="Pfam" id="PF00447">
    <property type="entry name" value="HSF_DNA-bind"/>
    <property type="match status" value="1"/>
</dbReference>
<evidence type="ECO:0000256" key="6">
    <source>
        <dbReference type="ARBA" id="ARBA00023163"/>
    </source>
</evidence>
<evidence type="ECO:0000256" key="1">
    <source>
        <dbReference type="ARBA" id="ARBA00004123"/>
    </source>
</evidence>
<keyword evidence="5" id="KW-0238">DNA-binding</keyword>
<dbReference type="FunCoup" id="A0A2G5DHM0">
    <property type="interactions" value="715"/>
</dbReference>
<evidence type="ECO:0000256" key="9">
    <source>
        <dbReference type="SAM" id="MobiDB-lite"/>
    </source>
</evidence>